<organism evidence="2 3">
    <name type="scientific">Paenibacillus lemnae</name>
    <dbReference type="NCBI Taxonomy" id="1330551"/>
    <lineage>
        <taxon>Bacteria</taxon>
        <taxon>Bacillati</taxon>
        <taxon>Bacillota</taxon>
        <taxon>Bacilli</taxon>
        <taxon>Bacillales</taxon>
        <taxon>Paenibacillaceae</taxon>
        <taxon>Paenibacillus</taxon>
    </lineage>
</organism>
<dbReference type="AlphaFoldDB" id="A0A848M585"/>
<proteinExistence type="predicted"/>
<name>A0A848M585_PAELE</name>
<sequence>MAYTRGNLAVQERQKERQTGYVEKTTVIKRRSPLPQKEKMLYLLSVLFVVVVMGWIGMGHVKVYELNRQIQQSEIEIRKAGTSMGILEVEKQTLEMDIVRKAKELGFVQVEQNDAIHVPAYSKQTGTAGKASGN</sequence>
<protein>
    <submittedName>
        <fullName evidence="2">Cell division protein FtsL</fullName>
    </submittedName>
</protein>
<keyword evidence="3" id="KW-1185">Reference proteome</keyword>
<dbReference type="GO" id="GO:0051301">
    <property type="term" value="P:cell division"/>
    <property type="evidence" value="ECO:0007669"/>
    <property type="project" value="UniProtKB-KW"/>
</dbReference>
<reference evidence="2 3" key="1">
    <citation type="submission" date="2020-04" db="EMBL/GenBank/DDBJ databases">
        <title>Paenibacillus algicola sp. nov., a novel marine bacterium producing alginate lyase.</title>
        <authorList>
            <person name="Huang H."/>
        </authorList>
    </citation>
    <scope>NUCLEOTIDE SEQUENCE [LARGE SCALE GENOMIC DNA]</scope>
    <source>
        <strain evidence="2 3">L7-75</strain>
    </source>
</reference>
<keyword evidence="1" id="KW-0472">Membrane</keyword>
<accession>A0A848M585</accession>
<evidence type="ECO:0000313" key="3">
    <source>
        <dbReference type="Proteomes" id="UP000565468"/>
    </source>
</evidence>
<keyword evidence="1" id="KW-1133">Transmembrane helix</keyword>
<gene>
    <name evidence="2" type="ORF">HII30_03145</name>
</gene>
<comment type="caution">
    <text evidence="2">The sequence shown here is derived from an EMBL/GenBank/DDBJ whole genome shotgun (WGS) entry which is preliminary data.</text>
</comment>
<dbReference type="Proteomes" id="UP000565468">
    <property type="component" value="Unassembled WGS sequence"/>
</dbReference>
<keyword evidence="2" id="KW-0132">Cell division</keyword>
<feature type="transmembrane region" description="Helical" evidence="1">
    <location>
        <begin position="40"/>
        <end position="58"/>
    </location>
</feature>
<dbReference type="EMBL" id="JABBPN010000002">
    <property type="protein sequence ID" value="NMO94784.1"/>
    <property type="molecule type" value="Genomic_DNA"/>
</dbReference>
<evidence type="ECO:0000313" key="2">
    <source>
        <dbReference type="EMBL" id="NMO94784.1"/>
    </source>
</evidence>
<dbReference type="RefSeq" id="WP_169503476.1">
    <property type="nucleotide sequence ID" value="NZ_JABBPN010000002.1"/>
</dbReference>
<keyword evidence="2" id="KW-0131">Cell cycle</keyword>
<evidence type="ECO:0000256" key="1">
    <source>
        <dbReference type="SAM" id="Phobius"/>
    </source>
</evidence>
<keyword evidence="1" id="KW-0812">Transmembrane</keyword>